<proteinExistence type="predicted"/>
<feature type="compositionally biased region" description="Low complexity" evidence="1">
    <location>
        <begin position="128"/>
        <end position="143"/>
    </location>
</feature>
<dbReference type="EMBL" id="QEAP01000277">
    <property type="protein sequence ID" value="TPX70739.1"/>
    <property type="molecule type" value="Genomic_DNA"/>
</dbReference>
<dbReference type="Gene3D" id="1.10.10.60">
    <property type="entry name" value="Homeodomain-like"/>
    <property type="match status" value="1"/>
</dbReference>
<name>A0A507F377_9FUNG</name>
<evidence type="ECO:0000259" key="2">
    <source>
        <dbReference type="PROSITE" id="PS51293"/>
    </source>
</evidence>
<evidence type="ECO:0000256" key="1">
    <source>
        <dbReference type="SAM" id="MobiDB-lite"/>
    </source>
</evidence>
<organism evidence="3 4">
    <name type="scientific">Chytriomyces confervae</name>
    <dbReference type="NCBI Taxonomy" id="246404"/>
    <lineage>
        <taxon>Eukaryota</taxon>
        <taxon>Fungi</taxon>
        <taxon>Fungi incertae sedis</taxon>
        <taxon>Chytridiomycota</taxon>
        <taxon>Chytridiomycota incertae sedis</taxon>
        <taxon>Chytridiomycetes</taxon>
        <taxon>Chytridiales</taxon>
        <taxon>Chytriomycetaceae</taxon>
        <taxon>Chytriomyces</taxon>
    </lineage>
</organism>
<dbReference type="InterPro" id="IPR017884">
    <property type="entry name" value="SANT_dom"/>
</dbReference>
<feature type="compositionally biased region" description="Acidic residues" evidence="1">
    <location>
        <begin position="72"/>
        <end position="93"/>
    </location>
</feature>
<feature type="compositionally biased region" description="Basic and acidic residues" evidence="1">
    <location>
        <begin position="150"/>
        <end position="164"/>
    </location>
</feature>
<dbReference type="AlphaFoldDB" id="A0A507F377"/>
<evidence type="ECO:0000313" key="3">
    <source>
        <dbReference type="EMBL" id="TPX70739.1"/>
    </source>
</evidence>
<feature type="domain" description="SANT" evidence="2">
    <location>
        <begin position="299"/>
        <end position="337"/>
    </location>
</feature>
<dbReference type="Proteomes" id="UP000320333">
    <property type="component" value="Unassembled WGS sequence"/>
</dbReference>
<dbReference type="PROSITE" id="PS51293">
    <property type="entry name" value="SANT"/>
    <property type="match status" value="1"/>
</dbReference>
<protein>
    <recommendedName>
        <fullName evidence="2">SANT domain-containing protein</fullName>
    </recommendedName>
</protein>
<accession>A0A507F377</accession>
<dbReference type="OrthoDB" id="2158124at2759"/>
<feature type="region of interest" description="Disordered" evidence="1">
    <location>
        <begin position="427"/>
        <end position="449"/>
    </location>
</feature>
<reference evidence="3 4" key="1">
    <citation type="journal article" date="2019" name="Sci. Rep.">
        <title>Comparative genomics of chytrid fungi reveal insights into the obligate biotrophic and pathogenic lifestyle of Synchytrium endobioticum.</title>
        <authorList>
            <person name="van de Vossenberg B.T.L.H."/>
            <person name="Warris S."/>
            <person name="Nguyen H.D.T."/>
            <person name="van Gent-Pelzer M.P.E."/>
            <person name="Joly D.L."/>
            <person name="van de Geest H.C."/>
            <person name="Bonants P.J.M."/>
            <person name="Smith D.S."/>
            <person name="Levesque C.A."/>
            <person name="van der Lee T.A.J."/>
        </authorList>
    </citation>
    <scope>NUCLEOTIDE SEQUENCE [LARGE SCALE GENOMIC DNA]</scope>
    <source>
        <strain evidence="3 4">CBS 675.73</strain>
    </source>
</reference>
<comment type="caution">
    <text evidence="3">The sequence shown here is derived from an EMBL/GenBank/DDBJ whole genome shotgun (WGS) entry which is preliminary data.</text>
</comment>
<sequence>MNEDAEPQLSLTMEDLADLSDLNNIDEAWMELEMELEREDAAASAASLGQVDSDPTAVRQGRASISIPLGDDNVEEEDDFEDLDDDELDAEMDLDSRENDAEEGPTKRPSLLDQPPLSPESTARKGGNPSASTPSNANNSEPSRGGVSARRADPLQHHNQLREPDTITIAAAYASGNIPAYSKKSARPYVPEKMAVKVPALLSDAHTKPHDFFHTSVPLPLPLTSLLEKAATLTAPRLPESATPTPSTHPLLLETNRKINTFLETTLETIGPLPDSVLEATLLPPKQAWHPSDFDNLDRGLEAVGKNFTKIARDYVGAGKSTFDCIHTYYTRKFELRSVKVRKYKKKVAKEDEEYVKYVAGLGKYIALETKRMKAEQSGKVGGLPGGVSREGNTIRGLMSSVKDITDAASLSTVAAAAAAATAAAAGISADDTGRGVRTRRSAAAARDD</sequence>
<keyword evidence="4" id="KW-1185">Reference proteome</keyword>
<feature type="region of interest" description="Disordered" evidence="1">
    <location>
        <begin position="36"/>
        <end position="164"/>
    </location>
</feature>
<gene>
    <name evidence="3" type="ORF">CcCBS67573_g06460</name>
</gene>
<evidence type="ECO:0000313" key="4">
    <source>
        <dbReference type="Proteomes" id="UP000320333"/>
    </source>
</evidence>